<dbReference type="Proteomes" id="UP000822476">
    <property type="component" value="Unassembled WGS sequence"/>
</dbReference>
<dbReference type="SMART" id="SM00506">
    <property type="entry name" value="A1pp"/>
    <property type="match status" value="1"/>
</dbReference>
<dbReference type="SUPFAM" id="SSF52949">
    <property type="entry name" value="Macro domain-like"/>
    <property type="match status" value="1"/>
</dbReference>
<evidence type="ECO:0000313" key="3">
    <source>
        <dbReference type="Proteomes" id="UP000822476"/>
    </source>
</evidence>
<dbReference type="InterPro" id="IPR043472">
    <property type="entry name" value="Macro_dom-like"/>
</dbReference>
<dbReference type="InterPro" id="IPR002589">
    <property type="entry name" value="Macro_dom"/>
</dbReference>
<dbReference type="Gene3D" id="3.40.220.10">
    <property type="entry name" value="Leucine Aminopeptidase, subunit E, domain 1"/>
    <property type="match status" value="1"/>
</dbReference>
<feature type="domain" description="Macro" evidence="1">
    <location>
        <begin position="49"/>
        <end position="223"/>
    </location>
</feature>
<protein>
    <recommendedName>
        <fullName evidence="1">Macro domain-containing protein</fullName>
    </recommendedName>
</protein>
<organism evidence="2 3">
    <name type="scientific">Paragonimus skrjabini miyazakii</name>
    <dbReference type="NCBI Taxonomy" id="59628"/>
    <lineage>
        <taxon>Eukaryota</taxon>
        <taxon>Metazoa</taxon>
        <taxon>Spiralia</taxon>
        <taxon>Lophotrochozoa</taxon>
        <taxon>Platyhelminthes</taxon>
        <taxon>Trematoda</taxon>
        <taxon>Digenea</taxon>
        <taxon>Plagiorchiida</taxon>
        <taxon>Troglotremata</taxon>
        <taxon>Troglotrematidae</taxon>
        <taxon>Paragonimus</taxon>
    </lineage>
</organism>
<evidence type="ECO:0000259" key="1">
    <source>
        <dbReference type="PROSITE" id="PS51154"/>
    </source>
</evidence>
<dbReference type="EMBL" id="JTDE01004004">
    <property type="protein sequence ID" value="KAF7255411.1"/>
    <property type="molecule type" value="Genomic_DNA"/>
</dbReference>
<evidence type="ECO:0000313" key="2">
    <source>
        <dbReference type="EMBL" id="KAF7255411.1"/>
    </source>
</evidence>
<dbReference type="PROSITE" id="PS51154">
    <property type="entry name" value="MACRO"/>
    <property type="match status" value="1"/>
</dbReference>
<dbReference type="OrthoDB" id="6133115at2759"/>
<proteinExistence type="predicted"/>
<dbReference type="Pfam" id="PF01661">
    <property type="entry name" value="Macro"/>
    <property type="match status" value="1"/>
</dbReference>
<dbReference type="AlphaFoldDB" id="A0A8S9YQQ8"/>
<sequence>MFVRTLRTFLSGNFPKVTKKLLQLDCRTMSVIHLNEISSWNLSSEGRQAQAKYPASDLGLRVSLWSGDITKLQLDAIANAANARLAGGGGVDGAIHRAAGPDLSRACLALKGCPTGSAKITPGFQLPAKYIIHCVGPVGEKPDLLQSTYQRALELCTENQCQTIAFPCISTGVYGYPQDAAACVAIQTVLSYLSTHPDIKMVVFCVFLPEDRAIYERRLPEFLSRWVV</sequence>
<dbReference type="CDD" id="cd02908">
    <property type="entry name" value="Macro_OAADPr_deacetylase"/>
    <property type="match status" value="1"/>
</dbReference>
<dbReference type="PANTHER" id="PTHR11106:SF27">
    <property type="entry name" value="MACRO DOMAIN-CONTAINING PROTEIN"/>
    <property type="match status" value="1"/>
</dbReference>
<keyword evidence="3" id="KW-1185">Reference proteome</keyword>
<accession>A0A8S9YQQ8</accession>
<gene>
    <name evidence="2" type="ORF">EG68_07000</name>
</gene>
<dbReference type="PANTHER" id="PTHR11106">
    <property type="entry name" value="GANGLIOSIDE INDUCED DIFFERENTIATION ASSOCIATED PROTEIN 2-RELATED"/>
    <property type="match status" value="1"/>
</dbReference>
<comment type="caution">
    <text evidence="2">The sequence shown here is derived from an EMBL/GenBank/DDBJ whole genome shotgun (WGS) entry which is preliminary data.</text>
</comment>
<name>A0A8S9YQQ8_9TREM</name>
<reference evidence="2" key="1">
    <citation type="submission" date="2019-07" db="EMBL/GenBank/DDBJ databases">
        <title>Annotation for the trematode Paragonimus miyazaki's.</title>
        <authorList>
            <person name="Choi Y.-J."/>
        </authorList>
    </citation>
    <scope>NUCLEOTIDE SEQUENCE</scope>
    <source>
        <strain evidence="2">Japan</strain>
    </source>
</reference>